<sequence>MSAPAPYAPARKRSVTLRGHRTSVSLEPVFWEALRRMARARALSVNALAARIDAERPPEVGLASALRQAVAAELLARAEAAAPAPED</sequence>
<dbReference type="STRING" id="1189325.SAMN04488119_10229"/>
<dbReference type="Proteomes" id="UP000184066">
    <property type="component" value="Unassembled WGS sequence"/>
</dbReference>
<reference evidence="2 3" key="1">
    <citation type="submission" date="2016-12" db="EMBL/GenBank/DDBJ databases">
        <authorList>
            <person name="Song W.-J."/>
            <person name="Kurnit D.M."/>
        </authorList>
    </citation>
    <scope>NUCLEOTIDE SEQUENCE [LARGE SCALE GENOMIC DNA]</scope>
    <source>
        <strain evidence="2 3">CGMCC 1.10808</strain>
    </source>
</reference>
<protein>
    <submittedName>
        <fullName evidence="2">Predicted DNA-binding protein, contains Ribbon-helix-helix (RHH) domain</fullName>
    </submittedName>
</protein>
<accession>A0A1M7S2K2</accession>
<evidence type="ECO:0000259" key="1">
    <source>
        <dbReference type="Pfam" id="PF13467"/>
    </source>
</evidence>
<dbReference type="OrthoDB" id="7477016at2"/>
<dbReference type="EMBL" id="FRDL01000001">
    <property type="protein sequence ID" value="SHN52743.1"/>
    <property type="molecule type" value="Genomic_DNA"/>
</dbReference>
<name>A0A1M7S2K2_9RHOB</name>
<feature type="domain" description="Ribbon-helix-helix" evidence="1">
    <location>
        <begin position="11"/>
        <end position="73"/>
    </location>
</feature>
<evidence type="ECO:0000313" key="2">
    <source>
        <dbReference type="EMBL" id="SHN52743.1"/>
    </source>
</evidence>
<dbReference type="Pfam" id="PF13467">
    <property type="entry name" value="RHH_4"/>
    <property type="match status" value="1"/>
</dbReference>
<keyword evidence="2" id="KW-0238">DNA-binding</keyword>
<dbReference type="RefSeq" id="WP_072746031.1">
    <property type="nucleotide sequence ID" value="NZ_FOHL01000002.1"/>
</dbReference>
<proteinExistence type="predicted"/>
<dbReference type="InterPro" id="IPR038268">
    <property type="entry name" value="RHH_sf"/>
</dbReference>
<keyword evidence="3" id="KW-1185">Reference proteome</keyword>
<dbReference type="AlphaFoldDB" id="A0A1M7S2K2"/>
<evidence type="ECO:0000313" key="3">
    <source>
        <dbReference type="Proteomes" id="UP000184066"/>
    </source>
</evidence>
<gene>
    <name evidence="2" type="ORF">SAMN05216200_101489</name>
</gene>
<dbReference type="InterPro" id="IPR027373">
    <property type="entry name" value="RHH_dom"/>
</dbReference>
<organism evidence="2 3">
    <name type="scientific">Oceanicella actignis</name>
    <dbReference type="NCBI Taxonomy" id="1189325"/>
    <lineage>
        <taxon>Bacteria</taxon>
        <taxon>Pseudomonadati</taxon>
        <taxon>Pseudomonadota</taxon>
        <taxon>Alphaproteobacteria</taxon>
        <taxon>Rhodobacterales</taxon>
        <taxon>Paracoccaceae</taxon>
        <taxon>Oceanicella</taxon>
    </lineage>
</organism>
<dbReference type="GO" id="GO:0003677">
    <property type="term" value="F:DNA binding"/>
    <property type="evidence" value="ECO:0007669"/>
    <property type="project" value="UniProtKB-KW"/>
</dbReference>
<dbReference type="Gene3D" id="1.10.3990.20">
    <property type="entry name" value="protein bp1543"/>
    <property type="match status" value="1"/>
</dbReference>